<protein>
    <submittedName>
        <fullName evidence="2">Uncharacterized protein</fullName>
    </submittedName>
</protein>
<feature type="compositionally biased region" description="Basic residues" evidence="1">
    <location>
        <begin position="404"/>
        <end position="413"/>
    </location>
</feature>
<feature type="compositionally biased region" description="Acidic residues" evidence="1">
    <location>
        <begin position="559"/>
        <end position="572"/>
    </location>
</feature>
<comment type="caution">
    <text evidence="2">The sequence shown here is derived from an EMBL/GenBank/DDBJ whole genome shotgun (WGS) entry which is preliminary data.</text>
</comment>
<evidence type="ECO:0000313" key="2">
    <source>
        <dbReference type="EMBL" id="CAH0490523.1"/>
    </source>
</evidence>
<dbReference type="Proteomes" id="UP001157938">
    <property type="component" value="Unassembled WGS sequence"/>
</dbReference>
<feature type="region of interest" description="Disordered" evidence="1">
    <location>
        <begin position="309"/>
        <end position="376"/>
    </location>
</feature>
<feature type="compositionally biased region" description="Low complexity" evidence="1">
    <location>
        <begin position="67"/>
        <end position="77"/>
    </location>
</feature>
<organism evidence="2 3">
    <name type="scientific">Peronospora farinosa</name>
    <dbReference type="NCBI Taxonomy" id="134698"/>
    <lineage>
        <taxon>Eukaryota</taxon>
        <taxon>Sar</taxon>
        <taxon>Stramenopiles</taxon>
        <taxon>Oomycota</taxon>
        <taxon>Peronosporomycetes</taxon>
        <taxon>Peronosporales</taxon>
        <taxon>Peronosporaceae</taxon>
        <taxon>Peronospora</taxon>
    </lineage>
</organism>
<proteinExistence type="predicted"/>
<feature type="region of interest" description="Disordered" evidence="1">
    <location>
        <begin position="465"/>
        <end position="578"/>
    </location>
</feature>
<feature type="compositionally biased region" description="Polar residues" evidence="1">
    <location>
        <begin position="420"/>
        <end position="435"/>
    </location>
</feature>
<name>A0ABN8CBB2_9STRA</name>
<feature type="compositionally biased region" description="Polar residues" evidence="1">
    <location>
        <begin position="521"/>
        <end position="538"/>
    </location>
</feature>
<dbReference type="EMBL" id="CAKLBC010001268">
    <property type="protein sequence ID" value="CAH0490523.1"/>
    <property type="molecule type" value="Genomic_DNA"/>
</dbReference>
<feature type="region of interest" description="Disordered" evidence="1">
    <location>
        <begin position="57"/>
        <end position="131"/>
    </location>
</feature>
<accession>A0ABN8CBB2</accession>
<feature type="compositionally biased region" description="Basic and acidic residues" evidence="1">
    <location>
        <begin position="78"/>
        <end position="112"/>
    </location>
</feature>
<sequence>MARIPVILWPNESMAEYTQNFERWLESRKLSLALLRGNPAEERSLWHSFACTRAGTSELGEPRLRPRSQSLSQSSQRSSERSRSPLKSSNRESKEHSFRREYARSPDYHGESRSAGIQHPSSMINPPEIPRLYNNKTRRQLLERRVLLLEDYQKEVDQSPGGKAANANNSSLESLIPVPLYPRESMGHYDHRFWVWLREFGETKESLRSNPLRERRFRLTFASLRLNKPQVLTTKEDFPIETQTTVVPRSNIETHTKIPVGVSKTAREHVVMNGKMPANTANRQAHAMPNKPSCKRARMDAEGMTQVHVTPDLSSGHSTVCPEQKRKPALSLASSNPALPQSSSVLTMASSTKASLTATPDSTSSSAGPLRPSIFPQTAPERQTALAKAQTARSASILNERKQTKMRAKHRRIAPAQKTKIATSSNADASSTETGASRARDMATTAEPACLDKGLAMNIQAKFWDGRTPEPEPLTSKTGPAAPRSFPFPSASSIPPEFLDEPLPTTAAASIRAPRSADVSPATTTITKETPSVNVAENDSTDTDVAESEPDIARTESMAQEESEAESDPPDESEQHDGDVMNLEGCCCNKCMRSWAKMLANRMDQLEQNVLDLKRQVIG</sequence>
<feature type="compositionally biased region" description="Low complexity" evidence="1">
    <location>
        <begin position="480"/>
        <end position="497"/>
    </location>
</feature>
<reference evidence="2 3" key="1">
    <citation type="submission" date="2021-11" db="EMBL/GenBank/DDBJ databases">
        <authorList>
            <person name="Islam A."/>
            <person name="Islam S."/>
            <person name="Flora M.S."/>
            <person name="Rahman M."/>
            <person name="Ziaur R.M."/>
            <person name="Epstein J.H."/>
            <person name="Hassan M."/>
            <person name="Klassen M."/>
            <person name="Woodard K."/>
            <person name="Webb A."/>
            <person name="Webby R.J."/>
            <person name="El Zowalaty M.E."/>
        </authorList>
    </citation>
    <scope>NUCLEOTIDE SEQUENCE [LARGE SCALE GENOMIC DNA]</scope>
    <source>
        <strain evidence="2">Pf1</strain>
    </source>
</reference>
<feature type="compositionally biased region" description="Polar residues" evidence="1">
    <location>
        <begin position="332"/>
        <end position="367"/>
    </location>
</feature>
<gene>
    <name evidence="2" type="ORF">PFR001_LOCUS5848</name>
</gene>
<evidence type="ECO:0000313" key="3">
    <source>
        <dbReference type="Proteomes" id="UP001157938"/>
    </source>
</evidence>
<feature type="region of interest" description="Disordered" evidence="1">
    <location>
        <begin position="389"/>
        <end position="443"/>
    </location>
</feature>
<evidence type="ECO:0000256" key="1">
    <source>
        <dbReference type="SAM" id="MobiDB-lite"/>
    </source>
</evidence>
<keyword evidence="3" id="KW-1185">Reference proteome</keyword>
<feature type="compositionally biased region" description="Acidic residues" evidence="1">
    <location>
        <begin position="539"/>
        <end position="550"/>
    </location>
</feature>